<dbReference type="Pfam" id="PF16754">
    <property type="entry name" value="Pesticin"/>
    <property type="match status" value="1"/>
</dbReference>
<feature type="domain" description="Pesticin C-terminal" evidence="3">
    <location>
        <begin position="6"/>
        <end position="153"/>
    </location>
</feature>
<dbReference type="Proteomes" id="UP000189545">
    <property type="component" value="Chromosome"/>
</dbReference>
<evidence type="ECO:0000256" key="1">
    <source>
        <dbReference type="ARBA" id="ARBA00022529"/>
    </source>
</evidence>
<dbReference type="KEGG" id="spsw:Sps_01462"/>
<keyword evidence="2" id="KW-0081">Bacteriolytic enzyme</keyword>
<evidence type="ECO:0000259" key="3">
    <source>
        <dbReference type="Pfam" id="PF16754"/>
    </source>
</evidence>
<dbReference type="InterPro" id="IPR031922">
    <property type="entry name" value="Pesticin_C"/>
</dbReference>
<dbReference type="GO" id="GO:0031640">
    <property type="term" value="P:killing of cells of another organism"/>
    <property type="evidence" value="ECO:0007669"/>
    <property type="project" value="UniProtKB-KW"/>
</dbReference>
<dbReference type="GO" id="GO:0003796">
    <property type="term" value="F:lysozyme activity"/>
    <property type="evidence" value="ECO:0007669"/>
    <property type="project" value="InterPro"/>
</dbReference>
<keyword evidence="5" id="KW-1185">Reference proteome</keyword>
<dbReference type="AlphaFoldDB" id="A0A1S6HMB2"/>
<evidence type="ECO:0000313" key="4">
    <source>
        <dbReference type="EMBL" id="AQS36628.1"/>
    </source>
</evidence>
<dbReference type="GO" id="GO:0042742">
    <property type="term" value="P:defense response to bacterium"/>
    <property type="evidence" value="ECO:0007669"/>
    <property type="project" value="UniProtKB-KW"/>
</dbReference>
<proteinExistence type="predicted"/>
<dbReference type="EMBL" id="CP014782">
    <property type="protein sequence ID" value="AQS36628.1"/>
    <property type="molecule type" value="Genomic_DNA"/>
</dbReference>
<evidence type="ECO:0000256" key="2">
    <source>
        <dbReference type="ARBA" id="ARBA00022638"/>
    </source>
</evidence>
<gene>
    <name evidence="4" type="ORF">Sps_01462</name>
</gene>
<dbReference type="CDD" id="cd16902">
    <property type="entry name" value="pesticin_lyz"/>
    <property type="match status" value="1"/>
</dbReference>
<dbReference type="OrthoDB" id="8808411at2"/>
<name>A0A1S6HMB2_9GAMM</name>
<dbReference type="STRING" id="225848.Sps_01462"/>
<dbReference type="InterPro" id="IPR023346">
    <property type="entry name" value="Lysozyme-like_dom_sf"/>
</dbReference>
<organism evidence="4 5">
    <name type="scientific">Shewanella psychrophila</name>
    <dbReference type="NCBI Taxonomy" id="225848"/>
    <lineage>
        <taxon>Bacteria</taxon>
        <taxon>Pseudomonadati</taxon>
        <taxon>Pseudomonadota</taxon>
        <taxon>Gammaproteobacteria</taxon>
        <taxon>Alteromonadales</taxon>
        <taxon>Shewanellaceae</taxon>
        <taxon>Shewanella</taxon>
    </lineage>
</organism>
<dbReference type="InterPro" id="IPR023347">
    <property type="entry name" value="Lysozyme_dom_sf"/>
</dbReference>
<evidence type="ECO:0000313" key="5">
    <source>
        <dbReference type="Proteomes" id="UP000189545"/>
    </source>
</evidence>
<dbReference type="Gene3D" id="1.10.530.40">
    <property type="match status" value="1"/>
</dbReference>
<protein>
    <recommendedName>
        <fullName evidence="3">Pesticin C-terminal domain-containing protein</fullName>
    </recommendedName>
</protein>
<sequence>MKNTMVNFGFISRLEGGPVCKGYVPDPEHSNSGVTIATGFDLGQRSHNDLQNLLPQSLVPILSPYCGMTKQDAVAYLVLAPLEISIDEADLIDLCVKSQLLEQLQYRYNRVSNVSFNRLPERCQTVVASVSFQYGNLANRCPKFWQKSMSQDWIGLVQELRDFGDRYPTRRNQEADYLVLRGKA</sequence>
<keyword evidence="1" id="KW-0929">Antimicrobial</keyword>
<dbReference type="SUPFAM" id="SSF53955">
    <property type="entry name" value="Lysozyme-like"/>
    <property type="match status" value="1"/>
</dbReference>
<reference evidence="4 5" key="1">
    <citation type="submission" date="2016-03" db="EMBL/GenBank/DDBJ databases">
        <title>Complete genome sequence of Shewanella psychrophila WP2, a deep sea bacterium isolated from west Pacific sediment.</title>
        <authorList>
            <person name="Xu G."/>
            <person name="Jian H."/>
        </authorList>
    </citation>
    <scope>NUCLEOTIDE SEQUENCE [LARGE SCALE GENOMIC DNA]</scope>
    <source>
        <strain evidence="4 5">WP2</strain>
    </source>
</reference>
<dbReference type="RefSeq" id="WP_077751917.1">
    <property type="nucleotide sequence ID" value="NZ_CP014782.1"/>
</dbReference>
<accession>A0A1S6HMB2</accession>